<proteinExistence type="inferred from homology"/>
<dbReference type="EMBL" id="CP013251">
    <property type="protein sequence ID" value="AMO57889.1"/>
    <property type="molecule type" value="Genomic_DNA"/>
</dbReference>
<dbReference type="HAMAP" id="MF_00237">
    <property type="entry name" value="TatB"/>
    <property type="match status" value="1"/>
</dbReference>
<dbReference type="Proteomes" id="UP000071065">
    <property type="component" value="Chromosome"/>
</dbReference>
<feature type="compositionally biased region" description="Basic and acidic residues" evidence="10">
    <location>
        <begin position="89"/>
        <end position="103"/>
    </location>
</feature>
<dbReference type="InterPro" id="IPR003369">
    <property type="entry name" value="TatA/B/E"/>
</dbReference>
<evidence type="ECO:0000256" key="7">
    <source>
        <dbReference type="ARBA" id="ARBA00023010"/>
    </source>
</evidence>
<sequence>MLDIGFMELLLIAVIALVVLGPERLPGAIRTTAYWVGKLRRSFQNAREELERELNVEEIKRQIHNENVMRELEKTKASVNESLNEPLEEPLKELFKEPFKETTEAMSQSHSEGEKSQSDGRTPASHLGDDSLNNKTSAS</sequence>
<evidence type="ECO:0000313" key="11">
    <source>
        <dbReference type="EMBL" id="AMO57889.1"/>
    </source>
</evidence>
<dbReference type="AlphaFoldDB" id="A0A142BGL3"/>
<feature type="region of interest" description="Disordered" evidence="10">
    <location>
        <begin position="77"/>
        <end position="139"/>
    </location>
</feature>
<dbReference type="Gene3D" id="1.20.5.3310">
    <property type="match status" value="1"/>
</dbReference>
<dbReference type="GO" id="GO:0043953">
    <property type="term" value="P:protein transport by the Tat complex"/>
    <property type="evidence" value="ECO:0007669"/>
    <property type="project" value="UniProtKB-UniRule"/>
</dbReference>
<evidence type="ECO:0000256" key="9">
    <source>
        <dbReference type="HAMAP-Rule" id="MF_00237"/>
    </source>
</evidence>
<comment type="function">
    <text evidence="9">Part of the twin-arginine translocation (Tat) system that transports large folded proteins containing a characteristic twin-arginine motif in their signal peptide across membranes. Together with TatC, TatB is part of a receptor directly interacting with Tat signal peptides. TatB may form an oligomeric binding site that transiently accommodates folded Tat precursor proteins before their translocation.</text>
</comment>
<evidence type="ECO:0000313" key="12">
    <source>
        <dbReference type="Proteomes" id="UP000071065"/>
    </source>
</evidence>
<dbReference type="NCBIfam" id="TIGR01410">
    <property type="entry name" value="tatB"/>
    <property type="match status" value="1"/>
</dbReference>
<evidence type="ECO:0000256" key="8">
    <source>
        <dbReference type="ARBA" id="ARBA00023136"/>
    </source>
</evidence>
<reference evidence="11 12" key="1">
    <citation type="journal article" date="2016" name="Front. Microbiol.">
        <title>Genomic Insight into the Host-Endosymbiont Relationship of Endozoicomonas montiporae CL-33(T) with its Coral Host.</title>
        <authorList>
            <person name="Ding J.-Y."/>
            <person name="Shiu J.-H."/>
            <person name="Chen W.-M."/>
            <person name="Chiang Y.-R."/>
            <person name="Tang S.-L."/>
        </authorList>
    </citation>
    <scope>NUCLEOTIDE SEQUENCE [LARGE SCALE GENOMIC DNA]</scope>
    <source>
        <strain evidence="11 12">CL-33</strain>
    </source>
</reference>
<dbReference type="KEGG" id="emp:EZMO1_3949"/>
<dbReference type="GO" id="GO:0008320">
    <property type="term" value="F:protein transmembrane transporter activity"/>
    <property type="evidence" value="ECO:0007669"/>
    <property type="project" value="UniProtKB-UniRule"/>
</dbReference>
<dbReference type="PRINTS" id="PR01506">
    <property type="entry name" value="TATBPROTEIN"/>
</dbReference>
<accession>A0A142BGL3</accession>
<evidence type="ECO:0000256" key="6">
    <source>
        <dbReference type="ARBA" id="ARBA00022989"/>
    </source>
</evidence>
<evidence type="ECO:0000256" key="4">
    <source>
        <dbReference type="ARBA" id="ARBA00022692"/>
    </source>
</evidence>
<evidence type="ECO:0000256" key="3">
    <source>
        <dbReference type="ARBA" id="ARBA00022475"/>
    </source>
</evidence>
<keyword evidence="2 9" id="KW-0813">Transport</keyword>
<dbReference type="PATRIC" id="fig|570277.3.peg.4250"/>
<dbReference type="Pfam" id="PF02416">
    <property type="entry name" value="TatA_B_E"/>
    <property type="match status" value="1"/>
</dbReference>
<keyword evidence="3 9" id="KW-1003">Cell membrane</keyword>
<comment type="subcellular location">
    <subcellularLocation>
        <location evidence="9">Cell membrane</location>
        <topology evidence="9">Single-pass membrane protein</topology>
    </subcellularLocation>
    <subcellularLocation>
        <location evidence="1">Membrane</location>
        <topology evidence="1">Single-pass membrane protein</topology>
    </subcellularLocation>
</comment>
<comment type="similarity">
    <text evidence="9">Belongs to the TatB family.</text>
</comment>
<keyword evidence="5 9" id="KW-0653">Protein transport</keyword>
<evidence type="ECO:0000256" key="10">
    <source>
        <dbReference type="SAM" id="MobiDB-lite"/>
    </source>
</evidence>
<evidence type="ECO:0000256" key="2">
    <source>
        <dbReference type="ARBA" id="ARBA00022448"/>
    </source>
</evidence>
<protein>
    <recommendedName>
        <fullName evidence="9">Sec-independent protein translocase protein TatB</fullName>
    </recommendedName>
</protein>
<evidence type="ECO:0000256" key="5">
    <source>
        <dbReference type="ARBA" id="ARBA00022927"/>
    </source>
</evidence>
<dbReference type="OrthoDB" id="9816005at2"/>
<name>A0A142BGL3_9GAMM</name>
<keyword evidence="4 9" id="KW-0812">Transmembrane</keyword>
<keyword evidence="8 9" id="KW-0472">Membrane</keyword>
<dbReference type="InterPro" id="IPR018448">
    <property type="entry name" value="TatB"/>
</dbReference>
<dbReference type="GO" id="GO:0033281">
    <property type="term" value="C:TAT protein transport complex"/>
    <property type="evidence" value="ECO:0007669"/>
    <property type="project" value="UniProtKB-UniRule"/>
</dbReference>
<keyword evidence="7 9" id="KW-0811">Translocation</keyword>
<dbReference type="PANTHER" id="PTHR33162">
    <property type="entry name" value="SEC-INDEPENDENT PROTEIN TRANSLOCASE PROTEIN TATA, CHLOROPLASTIC"/>
    <property type="match status" value="1"/>
</dbReference>
<comment type="subunit">
    <text evidence="9">The Tat system comprises two distinct complexes: a TatABC complex, containing multiple copies of TatA, TatB and TatC subunits, and a separate TatA complex, containing only TatA subunits. Substrates initially bind to the TatABC complex, which probably triggers association of the separate TatA complex to form the active translocon.</text>
</comment>
<dbReference type="STRING" id="570277.EZMO1_3949"/>
<keyword evidence="6 9" id="KW-1133">Transmembrane helix</keyword>
<evidence type="ECO:0000256" key="1">
    <source>
        <dbReference type="ARBA" id="ARBA00004167"/>
    </source>
</evidence>
<organism evidence="11 12">
    <name type="scientific">Endozoicomonas montiporae CL-33</name>
    <dbReference type="NCBI Taxonomy" id="570277"/>
    <lineage>
        <taxon>Bacteria</taxon>
        <taxon>Pseudomonadati</taxon>
        <taxon>Pseudomonadota</taxon>
        <taxon>Gammaproteobacteria</taxon>
        <taxon>Oceanospirillales</taxon>
        <taxon>Endozoicomonadaceae</taxon>
        <taxon>Endozoicomonas</taxon>
    </lineage>
</organism>
<dbReference type="PANTHER" id="PTHR33162:SF1">
    <property type="entry name" value="SEC-INDEPENDENT PROTEIN TRANSLOCASE PROTEIN TATA, CHLOROPLASTIC"/>
    <property type="match status" value="1"/>
</dbReference>
<gene>
    <name evidence="11" type="primary">tatB1</name>
    <name evidence="9" type="synonym">tatB</name>
    <name evidence="11" type="ORF">EZMO1_3949</name>
</gene>